<evidence type="ECO:0000256" key="2">
    <source>
        <dbReference type="SAM" id="MobiDB-lite"/>
    </source>
</evidence>
<evidence type="ECO:0000313" key="5">
    <source>
        <dbReference type="Proteomes" id="UP000663828"/>
    </source>
</evidence>
<feature type="region of interest" description="Disordered" evidence="2">
    <location>
        <begin position="138"/>
        <end position="250"/>
    </location>
</feature>
<dbReference type="PANTHER" id="PTHR22093:SF0">
    <property type="entry name" value="LEUKOCYTE RECEPTOR CLUSTER MEMBER 1"/>
    <property type="match status" value="1"/>
</dbReference>
<comment type="caution">
    <text evidence="4">The sequence shown here is derived from an EMBL/GenBank/DDBJ whole genome shotgun (WGS) entry which is preliminary data.</text>
</comment>
<evidence type="ECO:0000256" key="1">
    <source>
        <dbReference type="SAM" id="Coils"/>
    </source>
</evidence>
<evidence type="ECO:0000313" key="4">
    <source>
        <dbReference type="EMBL" id="CAF1236705.1"/>
    </source>
</evidence>
<feature type="compositionally biased region" description="Basic and acidic residues" evidence="2">
    <location>
        <begin position="210"/>
        <end position="226"/>
    </location>
</feature>
<dbReference type="Proteomes" id="UP000663828">
    <property type="component" value="Unassembled WGS sequence"/>
</dbReference>
<name>A0A814YYM2_ADIRI</name>
<feature type="domain" description="CBF1-interacting co-repressor CIR N-terminal" evidence="3">
    <location>
        <begin position="8"/>
        <end position="44"/>
    </location>
</feature>
<sequence length="285" mass="32932">MNILPKKRWHVRNKDNIARVLRDEKKAAEDEQKAIRRKTLAEQEVRLNYLRAKRGDQPISFQNAQDAAATQNPQEHVNFFQLEEQGLKTTDATNAEHEKEKKAENEEFEKKIGLLTYLGGSIVESKGSVPWYLERNTSNQSDVRDVSRTDREERDRLRIQKQDPLHHMSKCVDDLKRKHEDGNKSSSSNSTKKTSASSTSSSSSTTSRIEQLRADRLKREAQERTKTAAYLSRVFTGSDSTPTTPEPVRVEIDDRKRRYNSQFNPDIAKQNSQQYATNEMNWRGH</sequence>
<dbReference type="InterPro" id="IPR019339">
    <property type="entry name" value="CIR_N_dom"/>
</dbReference>
<feature type="coiled-coil region" evidence="1">
    <location>
        <begin position="11"/>
        <end position="38"/>
    </location>
</feature>
<protein>
    <recommendedName>
        <fullName evidence="3">CBF1-interacting co-repressor CIR N-terminal domain-containing protein</fullName>
    </recommendedName>
</protein>
<dbReference type="AlphaFoldDB" id="A0A814YYM2"/>
<reference evidence="4" key="1">
    <citation type="submission" date="2021-02" db="EMBL/GenBank/DDBJ databases">
        <authorList>
            <person name="Nowell W R."/>
        </authorList>
    </citation>
    <scope>NUCLEOTIDE SEQUENCE</scope>
</reference>
<feature type="region of interest" description="Disordered" evidence="2">
    <location>
        <begin position="262"/>
        <end position="285"/>
    </location>
</feature>
<dbReference type="PANTHER" id="PTHR22093">
    <property type="entry name" value="LEUKOCYTE RECEPTOR CLUSTER LRC MEMBER 1"/>
    <property type="match status" value="1"/>
</dbReference>
<proteinExistence type="predicted"/>
<feature type="compositionally biased region" description="Basic and acidic residues" evidence="2">
    <location>
        <begin position="142"/>
        <end position="183"/>
    </location>
</feature>
<dbReference type="Pfam" id="PF10197">
    <property type="entry name" value="Cir_N"/>
    <property type="match status" value="1"/>
</dbReference>
<dbReference type="SMART" id="SM01083">
    <property type="entry name" value="Cir_N"/>
    <property type="match status" value="1"/>
</dbReference>
<accession>A0A814YYM2</accession>
<dbReference type="InterPro" id="IPR039875">
    <property type="entry name" value="LENG1-like"/>
</dbReference>
<gene>
    <name evidence="4" type="ORF">XAT740_LOCUS25518</name>
</gene>
<dbReference type="EMBL" id="CAJNOR010002026">
    <property type="protein sequence ID" value="CAF1236705.1"/>
    <property type="molecule type" value="Genomic_DNA"/>
</dbReference>
<organism evidence="4 5">
    <name type="scientific">Adineta ricciae</name>
    <name type="common">Rotifer</name>
    <dbReference type="NCBI Taxonomy" id="249248"/>
    <lineage>
        <taxon>Eukaryota</taxon>
        <taxon>Metazoa</taxon>
        <taxon>Spiralia</taxon>
        <taxon>Gnathifera</taxon>
        <taxon>Rotifera</taxon>
        <taxon>Eurotatoria</taxon>
        <taxon>Bdelloidea</taxon>
        <taxon>Adinetida</taxon>
        <taxon>Adinetidae</taxon>
        <taxon>Adineta</taxon>
    </lineage>
</organism>
<evidence type="ECO:0000259" key="3">
    <source>
        <dbReference type="SMART" id="SM01083"/>
    </source>
</evidence>
<keyword evidence="1" id="KW-0175">Coiled coil</keyword>
<keyword evidence="5" id="KW-1185">Reference proteome</keyword>
<feature type="compositionally biased region" description="Low complexity" evidence="2">
    <location>
        <begin position="184"/>
        <end position="207"/>
    </location>
</feature>